<feature type="compositionally biased region" description="Polar residues" evidence="1">
    <location>
        <begin position="307"/>
        <end position="320"/>
    </location>
</feature>
<dbReference type="OrthoDB" id="10003116at2759"/>
<feature type="compositionally biased region" description="Basic and acidic residues" evidence="1">
    <location>
        <begin position="97"/>
        <end position="120"/>
    </location>
</feature>
<feature type="compositionally biased region" description="Polar residues" evidence="1">
    <location>
        <begin position="571"/>
        <end position="596"/>
    </location>
</feature>
<organism evidence="2 3">
    <name type="scientific">Penicillium cf. viridicatum</name>
    <dbReference type="NCBI Taxonomy" id="2972119"/>
    <lineage>
        <taxon>Eukaryota</taxon>
        <taxon>Fungi</taxon>
        <taxon>Dikarya</taxon>
        <taxon>Ascomycota</taxon>
        <taxon>Pezizomycotina</taxon>
        <taxon>Eurotiomycetes</taxon>
        <taxon>Eurotiomycetidae</taxon>
        <taxon>Eurotiales</taxon>
        <taxon>Aspergillaceae</taxon>
        <taxon>Penicillium</taxon>
    </lineage>
</organism>
<sequence>MSTVPQGPVEARSLSSVTNIASNPPAYPRNPTHEKHEPLSLYIVRVPGSKDIFLSPLKPPTKSSVSAEAINASLYYLHVATPDDDTLLQEVEEEREEQAQLRKERLEKAGADDPAQREFARLNNVRRKPVGGGGDLNPEPLLAPPQQDATAPPALPSRPIPVLQDDIASPALPPRPIPMSQDATASPNLPPRPIHMPQVTAENVSFSGTPVANIQPPLNNNIPGRVPRCARRRPLPPLPPGEESWANSATGEDPSKRTSRWSVFAEQLQTRGENWKEKYEAKYEALSAGRHSLDSSRPQFRPRSSHNRTGSPLGSPGQSPNRHRNAHGNPPSNAGFHITLIRRDPTSGTQWNVATISTPRMDRNTVDIEISTPGYNRFTGSNEMPSLSSLAANIPTGIGRLPNSAIAQSLATEQPKQQPTRPRKFHRQLCVSKPFDDSVAADGSNGHTPDGPSKLKSGYYVFTSPWNGTCTFTNSVNGRSLKCKHMIPTPGGFIPPNGEAEAPPTVTVAELRFNTPFQAANLHSHAHHATHKPHPNHLSPFTQSQIQTQSLPRLNDNANDNNGSDGGPLEPSSSNNSYTTAKRNSLSQLLNPNTYSRPRAHTGPGSNPPPLPASTPTASRANLNPSTLLRRTSMRAQRFARQSQLHPTSHHRSTSNSSGGDLDHDSDEDRLDFSLAREPAGGGLRGKSAKLGKLIIEDEGIKMLDLVVAACMAVWWRGVGPITWHRKDPHLYSFEIGSGKRKKMGSFSLIERVILSAGAMLIFSVYFQLTVCPEGRNIYSFSSI</sequence>
<feature type="region of interest" description="Disordered" evidence="1">
    <location>
        <begin position="215"/>
        <end position="260"/>
    </location>
</feature>
<evidence type="ECO:0000256" key="1">
    <source>
        <dbReference type="SAM" id="MobiDB-lite"/>
    </source>
</evidence>
<reference evidence="2" key="1">
    <citation type="submission" date="2022-11" db="EMBL/GenBank/DDBJ databases">
        <authorList>
            <person name="Petersen C."/>
        </authorList>
    </citation>
    <scope>NUCLEOTIDE SEQUENCE</scope>
    <source>
        <strain evidence="2">IBT 20477</strain>
    </source>
</reference>
<feature type="compositionally biased region" description="Polar residues" evidence="1">
    <location>
        <begin position="13"/>
        <end position="22"/>
    </location>
</feature>
<accession>A0A9W9ML12</accession>
<feature type="region of interest" description="Disordered" evidence="1">
    <location>
        <begin position="552"/>
        <end position="668"/>
    </location>
</feature>
<feature type="region of interest" description="Disordered" evidence="1">
    <location>
        <begin position="1"/>
        <end position="34"/>
    </location>
</feature>
<keyword evidence="3" id="KW-1185">Reference proteome</keyword>
<comment type="caution">
    <text evidence="2">The sequence shown here is derived from an EMBL/GenBank/DDBJ whole genome shotgun (WGS) entry which is preliminary data.</text>
</comment>
<feature type="region of interest" description="Disordered" evidence="1">
    <location>
        <begin position="289"/>
        <end position="337"/>
    </location>
</feature>
<reference evidence="2" key="2">
    <citation type="journal article" date="2023" name="IMA Fungus">
        <title>Comparative genomic study of the Penicillium genus elucidates a diverse pangenome and 15 lateral gene transfer events.</title>
        <authorList>
            <person name="Petersen C."/>
            <person name="Sorensen T."/>
            <person name="Nielsen M.R."/>
            <person name="Sondergaard T.E."/>
            <person name="Sorensen J.L."/>
            <person name="Fitzpatrick D.A."/>
            <person name="Frisvad J.C."/>
            <person name="Nielsen K.L."/>
        </authorList>
    </citation>
    <scope>NUCLEOTIDE SEQUENCE</scope>
    <source>
        <strain evidence="2">IBT 20477</strain>
    </source>
</reference>
<name>A0A9W9ML12_9EURO</name>
<evidence type="ECO:0000313" key="2">
    <source>
        <dbReference type="EMBL" id="KAJ5203233.1"/>
    </source>
</evidence>
<evidence type="ECO:0000313" key="3">
    <source>
        <dbReference type="Proteomes" id="UP001150942"/>
    </source>
</evidence>
<gene>
    <name evidence="2" type="ORF">N7449_005312</name>
</gene>
<dbReference type="EMBL" id="JAPQKQ010000003">
    <property type="protein sequence ID" value="KAJ5203233.1"/>
    <property type="molecule type" value="Genomic_DNA"/>
</dbReference>
<proteinExistence type="predicted"/>
<protein>
    <submittedName>
        <fullName evidence="2">Uncharacterized protein</fullName>
    </submittedName>
</protein>
<dbReference type="AlphaFoldDB" id="A0A9W9ML12"/>
<dbReference type="Proteomes" id="UP001150942">
    <property type="component" value="Unassembled WGS sequence"/>
</dbReference>
<feature type="region of interest" description="Disordered" evidence="1">
    <location>
        <begin position="92"/>
        <end position="185"/>
    </location>
</feature>